<dbReference type="AlphaFoldDB" id="A0A0D2S505"/>
<protein>
    <submittedName>
        <fullName evidence="2">Uncharacterized protein</fullName>
    </submittedName>
</protein>
<dbReference type="Proteomes" id="UP000032304">
    <property type="component" value="Chromosome 12"/>
</dbReference>
<dbReference type="STRING" id="29730.A0A0D2S505"/>
<dbReference type="KEGG" id="gra:105779802"/>
<feature type="region of interest" description="Disordered" evidence="1">
    <location>
        <begin position="142"/>
        <end position="172"/>
    </location>
</feature>
<gene>
    <name evidence="2" type="ORF">B456_012G183500</name>
</gene>
<dbReference type="PANTHER" id="PTHR34196">
    <property type="entry name" value="OS02G0697700 PROTEIN"/>
    <property type="match status" value="1"/>
</dbReference>
<evidence type="ECO:0000313" key="3">
    <source>
        <dbReference type="Proteomes" id="UP000032304"/>
    </source>
</evidence>
<accession>A0A0D2S505</accession>
<dbReference type="OMA" id="TRDNHIT"/>
<dbReference type="EMBL" id="CM001751">
    <property type="protein sequence ID" value="KJB78202.1"/>
    <property type="molecule type" value="Genomic_DNA"/>
</dbReference>
<organism evidence="2 3">
    <name type="scientific">Gossypium raimondii</name>
    <name type="common">Peruvian cotton</name>
    <name type="synonym">Gossypium klotzschianum subsp. raimondii</name>
    <dbReference type="NCBI Taxonomy" id="29730"/>
    <lineage>
        <taxon>Eukaryota</taxon>
        <taxon>Viridiplantae</taxon>
        <taxon>Streptophyta</taxon>
        <taxon>Embryophyta</taxon>
        <taxon>Tracheophyta</taxon>
        <taxon>Spermatophyta</taxon>
        <taxon>Magnoliopsida</taxon>
        <taxon>eudicotyledons</taxon>
        <taxon>Gunneridae</taxon>
        <taxon>Pentapetalae</taxon>
        <taxon>rosids</taxon>
        <taxon>malvids</taxon>
        <taxon>Malvales</taxon>
        <taxon>Malvaceae</taxon>
        <taxon>Malvoideae</taxon>
        <taxon>Gossypium</taxon>
    </lineage>
</organism>
<feature type="compositionally biased region" description="Basic and acidic residues" evidence="1">
    <location>
        <begin position="88"/>
        <end position="105"/>
    </location>
</feature>
<reference evidence="2 3" key="1">
    <citation type="journal article" date="2012" name="Nature">
        <title>Repeated polyploidization of Gossypium genomes and the evolution of spinnable cotton fibres.</title>
        <authorList>
            <person name="Paterson A.H."/>
            <person name="Wendel J.F."/>
            <person name="Gundlach H."/>
            <person name="Guo H."/>
            <person name="Jenkins J."/>
            <person name="Jin D."/>
            <person name="Llewellyn D."/>
            <person name="Showmaker K.C."/>
            <person name="Shu S."/>
            <person name="Udall J."/>
            <person name="Yoo M.J."/>
            <person name="Byers R."/>
            <person name="Chen W."/>
            <person name="Doron-Faigenboim A."/>
            <person name="Duke M.V."/>
            <person name="Gong L."/>
            <person name="Grimwood J."/>
            <person name="Grover C."/>
            <person name="Grupp K."/>
            <person name="Hu G."/>
            <person name="Lee T.H."/>
            <person name="Li J."/>
            <person name="Lin L."/>
            <person name="Liu T."/>
            <person name="Marler B.S."/>
            <person name="Page J.T."/>
            <person name="Roberts A.W."/>
            <person name="Romanel E."/>
            <person name="Sanders W.S."/>
            <person name="Szadkowski E."/>
            <person name="Tan X."/>
            <person name="Tang H."/>
            <person name="Xu C."/>
            <person name="Wang J."/>
            <person name="Wang Z."/>
            <person name="Zhang D."/>
            <person name="Zhang L."/>
            <person name="Ashrafi H."/>
            <person name="Bedon F."/>
            <person name="Bowers J.E."/>
            <person name="Brubaker C.L."/>
            <person name="Chee P.W."/>
            <person name="Das S."/>
            <person name="Gingle A.R."/>
            <person name="Haigler C.H."/>
            <person name="Harker D."/>
            <person name="Hoffmann L.V."/>
            <person name="Hovav R."/>
            <person name="Jones D.C."/>
            <person name="Lemke C."/>
            <person name="Mansoor S."/>
            <person name="ur Rahman M."/>
            <person name="Rainville L.N."/>
            <person name="Rambani A."/>
            <person name="Reddy U.K."/>
            <person name="Rong J.K."/>
            <person name="Saranga Y."/>
            <person name="Scheffler B.E."/>
            <person name="Scheffler J.A."/>
            <person name="Stelly D.M."/>
            <person name="Triplett B.A."/>
            <person name="Van Deynze A."/>
            <person name="Vaslin M.F."/>
            <person name="Waghmare V.N."/>
            <person name="Walford S.A."/>
            <person name="Wright R.J."/>
            <person name="Zaki E.A."/>
            <person name="Zhang T."/>
            <person name="Dennis E.S."/>
            <person name="Mayer K.F."/>
            <person name="Peterson D.G."/>
            <person name="Rokhsar D.S."/>
            <person name="Wang X."/>
            <person name="Schmutz J."/>
        </authorList>
    </citation>
    <scope>NUCLEOTIDE SEQUENCE [LARGE SCALE GENOMIC DNA]</scope>
</reference>
<dbReference type="Gramene" id="KJB78202">
    <property type="protein sequence ID" value="KJB78202"/>
    <property type="gene ID" value="B456_012G183500"/>
</dbReference>
<evidence type="ECO:0000313" key="2">
    <source>
        <dbReference type="EMBL" id="KJB78202.1"/>
    </source>
</evidence>
<evidence type="ECO:0000256" key="1">
    <source>
        <dbReference type="SAM" id="MobiDB-lite"/>
    </source>
</evidence>
<proteinExistence type="predicted"/>
<feature type="compositionally biased region" description="Basic and acidic residues" evidence="1">
    <location>
        <begin position="64"/>
        <end position="75"/>
    </location>
</feature>
<dbReference type="PANTHER" id="PTHR34196:SF4">
    <property type="entry name" value="OS06G0208200 PROTEIN"/>
    <property type="match status" value="1"/>
</dbReference>
<feature type="compositionally biased region" description="Polar residues" evidence="1">
    <location>
        <begin position="162"/>
        <end position="172"/>
    </location>
</feature>
<keyword evidence="3" id="KW-1185">Reference proteome</keyword>
<dbReference type="OrthoDB" id="1269099at2759"/>
<sequence>MSSTPYFSPQFPSLDVFERKESEVLPVEGSHRSWETRIDGGMDLDFRRQPHAVEFDVDFWPVEHPMEPQDEDRPVKCPMSAASSINDGKGHEEMVVGESSRKRSEQPQTVNGIGVAAMMEPLVRAVRKRQHTLTRDNHITVEPRIGKPSLPPIPIPTPTLTGSQMLQQLDKA</sequence>
<feature type="region of interest" description="Disordered" evidence="1">
    <location>
        <begin position="64"/>
        <end position="109"/>
    </location>
</feature>
<name>A0A0D2S505_GOSRA</name>
<dbReference type="eggNOG" id="ENOG502S1EC">
    <property type="taxonomic scope" value="Eukaryota"/>
</dbReference>